<dbReference type="RefSeq" id="WP_230869427.1">
    <property type="nucleotide sequence ID" value="NZ_CP046640.1"/>
</dbReference>
<organism evidence="4 5">
    <name type="scientific">Iocasia fonsfrigidae</name>
    <dbReference type="NCBI Taxonomy" id="2682810"/>
    <lineage>
        <taxon>Bacteria</taxon>
        <taxon>Bacillati</taxon>
        <taxon>Bacillota</taxon>
        <taxon>Clostridia</taxon>
        <taxon>Halanaerobiales</taxon>
        <taxon>Halanaerobiaceae</taxon>
        <taxon>Iocasia</taxon>
    </lineage>
</organism>
<evidence type="ECO:0000259" key="3">
    <source>
        <dbReference type="PROSITE" id="PS51186"/>
    </source>
</evidence>
<dbReference type="Gene3D" id="3.40.630.30">
    <property type="match status" value="1"/>
</dbReference>
<evidence type="ECO:0000313" key="4">
    <source>
        <dbReference type="EMBL" id="QTL97825.1"/>
    </source>
</evidence>
<name>A0A8A7KCK9_9FIRM</name>
<dbReference type="EMBL" id="CP046640">
    <property type="protein sequence ID" value="QTL97825.1"/>
    <property type="molecule type" value="Genomic_DNA"/>
</dbReference>
<feature type="domain" description="N-acetyltransferase" evidence="3">
    <location>
        <begin position="3"/>
        <end position="147"/>
    </location>
</feature>
<dbReference type="PROSITE" id="PS51186">
    <property type="entry name" value="GNAT"/>
    <property type="match status" value="1"/>
</dbReference>
<accession>A0A8A7KCK9</accession>
<dbReference type="InterPro" id="IPR000182">
    <property type="entry name" value="GNAT_dom"/>
</dbReference>
<evidence type="ECO:0000313" key="5">
    <source>
        <dbReference type="Proteomes" id="UP000665020"/>
    </source>
</evidence>
<dbReference type="PANTHER" id="PTHR43420">
    <property type="entry name" value="ACETYLTRANSFERASE"/>
    <property type="match status" value="1"/>
</dbReference>
<dbReference type="Proteomes" id="UP000665020">
    <property type="component" value="Chromosome"/>
</dbReference>
<keyword evidence="5" id="KW-1185">Reference proteome</keyword>
<gene>
    <name evidence="4" type="ORF">GM661_07405</name>
</gene>
<keyword evidence="1" id="KW-0808">Transferase</keyword>
<dbReference type="KEGG" id="ifn:GM661_07405"/>
<dbReference type="InterPro" id="IPR016181">
    <property type="entry name" value="Acyl_CoA_acyltransferase"/>
</dbReference>
<protein>
    <submittedName>
        <fullName evidence="4">GNAT family N-acetyltransferase</fullName>
    </submittedName>
</protein>
<evidence type="ECO:0000256" key="2">
    <source>
        <dbReference type="ARBA" id="ARBA00023315"/>
    </source>
</evidence>
<sequence length="147" mass="17310">MEITFKELSMNEIDLVKPLWQKLNEHHIQCSEFREEFKQNNFEKRINKIKDNKLKIMAGYNDENKIICYSITSISPDNVGEVDSIYVEENYRGNGIGKKLMELSLKWLDENGIDDIFIFVAVGNENALDFYNEFGFKPRAYKLKRLS</sequence>
<proteinExistence type="predicted"/>
<dbReference type="PANTHER" id="PTHR43420:SF12">
    <property type="entry name" value="N-ACETYLTRANSFERASE DOMAIN-CONTAINING PROTEIN"/>
    <property type="match status" value="1"/>
</dbReference>
<evidence type="ECO:0000256" key="1">
    <source>
        <dbReference type="ARBA" id="ARBA00022679"/>
    </source>
</evidence>
<reference evidence="4" key="1">
    <citation type="submission" date="2019-12" db="EMBL/GenBank/DDBJ databases">
        <authorList>
            <person name="zhang j."/>
            <person name="sun C.M."/>
        </authorList>
    </citation>
    <scope>NUCLEOTIDE SEQUENCE</scope>
    <source>
        <strain evidence="4">NS-1</strain>
    </source>
</reference>
<dbReference type="SUPFAM" id="SSF55729">
    <property type="entry name" value="Acyl-CoA N-acyltransferases (Nat)"/>
    <property type="match status" value="1"/>
</dbReference>
<dbReference type="InterPro" id="IPR050680">
    <property type="entry name" value="YpeA/RimI_acetyltransf"/>
</dbReference>
<dbReference type="AlphaFoldDB" id="A0A8A7KCK9"/>
<dbReference type="Pfam" id="PF00583">
    <property type="entry name" value="Acetyltransf_1"/>
    <property type="match status" value="1"/>
</dbReference>
<dbReference type="GO" id="GO:0016747">
    <property type="term" value="F:acyltransferase activity, transferring groups other than amino-acyl groups"/>
    <property type="evidence" value="ECO:0007669"/>
    <property type="project" value="InterPro"/>
</dbReference>
<dbReference type="CDD" id="cd04301">
    <property type="entry name" value="NAT_SF"/>
    <property type="match status" value="1"/>
</dbReference>
<keyword evidence="2" id="KW-0012">Acyltransferase</keyword>